<sequence length="254" mass="27647">MGDAATSVVTQVAVAKATGTNPFARGEKSDGAVTKVHTHALDTVALAGIGTSAATMALTSGATAKAASGLTIAFSPYAAYQKRQVNEVGTLRDQNNRLRENVNGMMQENDKLKANVDRLEGSVTELEDVEKDLAKLANTDNLDRLVEVVKETKRVTANIKKALEADVMFQVMEVLMKSDQNRDFIIGPKEINMMILRMKMVSGVKFNEKNFRAKVAAEGNMSLTSIMDLFRDLEDDGIAEEDAIFVPDLQSMKK</sequence>
<gene>
    <name evidence="2" type="ORF">HTAM1171_LOCUS2029</name>
</gene>
<dbReference type="AlphaFoldDB" id="A0A7S2GX79"/>
<feature type="coiled-coil region" evidence="1">
    <location>
        <begin position="88"/>
        <end position="139"/>
    </location>
</feature>
<evidence type="ECO:0000256" key="1">
    <source>
        <dbReference type="SAM" id="Coils"/>
    </source>
</evidence>
<evidence type="ECO:0000313" key="2">
    <source>
        <dbReference type="EMBL" id="CAD9474026.1"/>
    </source>
</evidence>
<proteinExistence type="predicted"/>
<accession>A0A7S2GX79</accession>
<reference evidence="2" key="1">
    <citation type="submission" date="2021-01" db="EMBL/GenBank/DDBJ databases">
        <authorList>
            <person name="Corre E."/>
            <person name="Pelletier E."/>
            <person name="Niang G."/>
            <person name="Scheremetjew M."/>
            <person name="Finn R."/>
            <person name="Kale V."/>
            <person name="Holt S."/>
            <person name="Cochrane G."/>
            <person name="Meng A."/>
            <person name="Brown T."/>
            <person name="Cohen L."/>
        </authorList>
    </citation>
    <scope>NUCLEOTIDE SEQUENCE</scope>
    <source>
        <strain evidence="2">CCMP826</strain>
    </source>
</reference>
<protein>
    <submittedName>
        <fullName evidence="2">Uncharacterized protein</fullName>
    </submittedName>
</protein>
<keyword evidence="1" id="KW-0175">Coiled coil</keyword>
<name>A0A7S2GX79_9STRA</name>
<dbReference type="EMBL" id="HBGV01003334">
    <property type="protein sequence ID" value="CAD9474026.1"/>
    <property type="molecule type" value="Transcribed_RNA"/>
</dbReference>
<organism evidence="2">
    <name type="scientific">Helicotheca tamesis</name>
    <dbReference type="NCBI Taxonomy" id="374047"/>
    <lineage>
        <taxon>Eukaryota</taxon>
        <taxon>Sar</taxon>
        <taxon>Stramenopiles</taxon>
        <taxon>Ochrophyta</taxon>
        <taxon>Bacillariophyta</taxon>
        <taxon>Mediophyceae</taxon>
        <taxon>Lithodesmiophycidae</taxon>
        <taxon>Lithodesmiales</taxon>
        <taxon>Lithodesmiaceae</taxon>
        <taxon>Helicotheca</taxon>
    </lineage>
</organism>